<reference evidence="8 9" key="1">
    <citation type="submission" date="2019-04" db="EMBL/GenBank/DDBJ databases">
        <title>Flavobacterium sp. GS03.</title>
        <authorList>
            <person name="Kim H."/>
        </authorList>
    </citation>
    <scope>NUCLEOTIDE SEQUENCE [LARGE SCALE GENOMIC DNA]</scope>
    <source>
        <strain evidence="8 9">GS03</strain>
    </source>
</reference>
<dbReference type="PANTHER" id="PTHR12592">
    <property type="entry name" value="ATP-DEPENDENT (S)-NAD(P)H-HYDRATE DEHYDRATASE FAMILY MEMBER"/>
    <property type="match status" value="1"/>
</dbReference>
<comment type="subunit">
    <text evidence="6">Homotetramer.</text>
</comment>
<proteinExistence type="inferred from homology"/>
<feature type="binding site" evidence="6">
    <location>
        <position position="40"/>
    </location>
    <ligand>
        <name>(6S)-NADPHX</name>
        <dbReference type="ChEBI" id="CHEBI:64076"/>
    </ligand>
</feature>
<evidence type="ECO:0000313" key="9">
    <source>
        <dbReference type="Proteomes" id="UP000296862"/>
    </source>
</evidence>
<dbReference type="GO" id="GO:0052856">
    <property type="term" value="F:NAD(P)HX epimerase activity"/>
    <property type="evidence" value="ECO:0007669"/>
    <property type="project" value="TreeGrafter"/>
</dbReference>
<dbReference type="AlphaFoldDB" id="A0A4P7PQR2"/>
<evidence type="ECO:0000313" key="8">
    <source>
        <dbReference type="EMBL" id="QBZ97109.1"/>
    </source>
</evidence>
<comment type="cofactor">
    <cofactor evidence="6">
        <name>Mg(2+)</name>
        <dbReference type="ChEBI" id="CHEBI:18420"/>
    </cofactor>
</comment>
<dbReference type="NCBIfam" id="TIGR00196">
    <property type="entry name" value="yjeF_cterm"/>
    <property type="match status" value="1"/>
</dbReference>
<feature type="domain" description="YjeF C-terminal" evidence="7">
    <location>
        <begin position="5"/>
        <end position="271"/>
    </location>
</feature>
<keyword evidence="3 6" id="KW-0521">NADP</keyword>
<comment type="similarity">
    <text evidence="6">Belongs to the NnrD/CARKD family.</text>
</comment>
<dbReference type="EC" id="4.2.1.136" evidence="6"/>
<dbReference type="Proteomes" id="UP000296862">
    <property type="component" value="Chromosome"/>
</dbReference>
<dbReference type="InterPro" id="IPR029056">
    <property type="entry name" value="Ribokinase-like"/>
</dbReference>
<feature type="binding site" evidence="6">
    <location>
        <position position="212"/>
    </location>
    <ligand>
        <name>(6S)-NADPHX</name>
        <dbReference type="ChEBI" id="CHEBI:64076"/>
    </ligand>
</feature>
<dbReference type="Pfam" id="PF01256">
    <property type="entry name" value="Carb_kinase"/>
    <property type="match status" value="1"/>
</dbReference>
<dbReference type="RefSeq" id="WP_136151083.1">
    <property type="nucleotide sequence ID" value="NZ_CP038810.1"/>
</dbReference>
<evidence type="ECO:0000256" key="5">
    <source>
        <dbReference type="ARBA" id="ARBA00023239"/>
    </source>
</evidence>
<accession>A0A4P7PQR2</accession>
<evidence type="ECO:0000256" key="1">
    <source>
        <dbReference type="ARBA" id="ARBA00022741"/>
    </source>
</evidence>
<dbReference type="GO" id="GO:0046496">
    <property type="term" value="P:nicotinamide nucleotide metabolic process"/>
    <property type="evidence" value="ECO:0007669"/>
    <property type="project" value="UniProtKB-UniRule"/>
</dbReference>
<dbReference type="Gene3D" id="3.40.1190.20">
    <property type="match status" value="1"/>
</dbReference>
<gene>
    <name evidence="8" type="primary">nnr</name>
    <name evidence="6" type="synonym">nnrD</name>
    <name evidence="8" type="ORF">GS03_00595</name>
</gene>
<keyword evidence="9" id="KW-1185">Reference proteome</keyword>
<keyword evidence="2 6" id="KW-0067">ATP-binding</keyword>
<comment type="function">
    <text evidence="6">Catalyzes the dehydration of the S-form of NAD(P)HX at the expense of ADP, which is converted to AMP. Together with NAD(P)HX epimerase, which catalyzes the epimerization of the S- and R-forms, the enzyme allows the repair of both epimers of NAD(P)HX, a damaged form of NAD(P)H that is a result of enzymatic or heat-dependent hydration.</text>
</comment>
<dbReference type="KEGG" id="fsn:GS03_00595"/>
<dbReference type="GO" id="GO:0110051">
    <property type="term" value="P:metabolite repair"/>
    <property type="evidence" value="ECO:0007669"/>
    <property type="project" value="TreeGrafter"/>
</dbReference>
<comment type="catalytic activity">
    <reaction evidence="6">
        <text>(6S)-NADHX + ADP = AMP + phosphate + NADH + H(+)</text>
        <dbReference type="Rhea" id="RHEA:32223"/>
        <dbReference type="ChEBI" id="CHEBI:15378"/>
        <dbReference type="ChEBI" id="CHEBI:43474"/>
        <dbReference type="ChEBI" id="CHEBI:57945"/>
        <dbReference type="ChEBI" id="CHEBI:64074"/>
        <dbReference type="ChEBI" id="CHEBI:456215"/>
        <dbReference type="ChEBI" id="CHEBI:456216"/>
        <dbReference type="EC" id="4.2.1.136"/>
    </reaction>
</comment>
<dbReference type="PROSITE" id="PS51383">
    <property type="entry name" value="YJEF_C_3"/>
    <property type="match status" value="1"/>
</dbReference>
<feature type="binding site" evidence="6">
    <location>
        <begin position="183"/>
        <end position="187"/>
    </location>
    <ligand>
        <name>AMP</name>
        <dbReference type="ChEBI" id="CHEBI:456215"/>
    </ligand>
</feature>
<feature type="binding site" evidence="6">
    <location>
        <position position="211"/>
    </location>
    <ligand>
        <name>AMP</name>
        <dbReference type="ChEBI" id="CHEBI:456215"/>
    </ligand>
</feature>
<keyword evidence="5 6" id="KW-0456">Lyase</keyword>
<comment type="catalytic activity">
    <reaction evidence="6">
        <text>(6S)-NADPHX + ADP = AMP + phosphate + NADPH + H(+)</text>
        <dbReference type="Rhea" id="RHEA:32235"/>
        <dbReference type="ChEBI" id="CHEBI:15378"/>
        <dbReference type="ChEBI" id="CHEBI:43474"/>
        <dbReference type="ChEBI" id="CHEBI:57783"/>
        <dbReference type="ChEBI" id="CHEBI:64076"/>
        <dbReference type="ChEBI" id="CHEBI:456215"/>
        <dbReference type="ChEBI" id="CHEBI:456216"/>
        <dbReference type="EC" id="4.2.1.136"/>
    </reaction>
</comment>
<name>A0A4P7PQR2_9FLAO</name>
<dbReference type="GO" id="GO:0005524">
    <property type="term" value="F:ATP binding"/>
    <property type="evidence" value="ECO:0007669"/>
    <property type="project" value="UniProtKB-KW"/>
</dbReference>
<evidence type="ECO:0000256" key="6">
    <source>
        <dbReference type="HAMAP-Rule" id="MF_01965"/>
    </source>
</evidence>
<dbReference type="SUPFAM" id="SSF53613">
    <property type="entry name" value="Ribokinase-like"/>
    <property type="match status" value="1"/>
</dbReference>
<keyword evidence="1 6" id="KW-0547">Nucleotide-binding</keyword>
<dbReference type="PANTHER" id="PTHR12592:SF0">
    <property type="entry name" value="ATP-DEPENDENT (S)-NAD(P)H-HYDRATE DEHYDRATASE"/>
    <property type="match status" value="1"/>
</dbReference>
<evidence type="ECO:0000256" key="2">
    <source>
        <dbReference type="ARBA" id="ARBA00022840"/>
    </source>
</evidence>
<dbReference type="InterPro" id="IPR000631">
    <property type="entry name" value="CARKD"/>
</dbReference>
<evidence type="ECO:0000256" key="3">
    <source>
        <dbReference type="ARBA" id="ARBA00022857"/>
    </source>
</evidence>
<protein>
    <recommendedName>
        <fullName evidence="6">ADP-dependent (S)-NAD(P)H-hydrate dehydratase</fullName>
        <ecNumber evidence="6">4.2.1.136</ecNumber>
    </recommendedName>
    <alternativeName>
        <fullName evidence="6">ADP-dependent NAD(P)HX dehydratase</fullName>
    </alternativeName>
</protein>
<evidence type="ECO:0000256" key="4">
    <source>
        <dbReference type="ARBA" id="ARBA00023027"/>
    </source>
</evidence>
<evidence type="ECO:0000259" key="7">
    <source>
        <dbReference type="PROSITE" id="PS51383"/>
    </source>
</evidence>
<dbReference type="OrthoDB" id="9806925at2"/>
<dbReference type="GO" id="GO:0052855">
    <property type="term" value="F:ADP-dependent NAD(P)H-hydrate dehydratase activity"/>
    <property type="evidence" value="ECO:0007669"/>
    <property type="project" value="UniProtKB-UniRule"/>
</dbReference>
<sequence length="273" mass="29617">MTKLDINIIQKLFQKRLPDSHKGSHGHALIIAGSKSKMGAAIICAKACLRTGAGLVTLNIPKKERLAVFTAIPEAMIEFREDKNNFGKYNAVSIGPGIGTDKSAENILKLLISNIKSPIVFDADALNISAKNYDLVYRLPENSIITPHIKEFDRLFGNHDSETERRQTATTKAKELQLIIVLKGYKTFITDGEKSFENSTGNSGLAKGGSGDALTGIITAFLAQGYEPLQAAILGVYLHGLAADITLETQSTESMLITDVIENLGKAFKKIQN</sequence>
<keyword evidence="4 6" id="KW-0520">NAD</keyword>
<organism evidence="8 9">
    <name type="scientific">Flavobacterium sangjuense</name>
    <dbReference type="NCBI Taxonomy" id="2518177"/>
    <lineage>
        <taxon>Bacteria</taxon>
        <taxon>Pseudomonadati</taxon>
        <taxon>Bacteroidota</taxon>
        <taxon>Flavobacteriia</taxon>
        <taxon>Flavobacteriales</taxon>
        <taxon>Flavobacteriaceae</taxon>
        <taxon>Flavobacterium</taxon>
    </lineage>
</organism>
<dbReference type="HAMAP" id="MF_01965">
    <property type="entry name" value="NADHX_dehydratase"/>
    <property type="match status" value="1"/>
</dbReference>
<dbReference type="CDD" id="cd01171">
    <property type="entry name" value="YXKO-related"/>
    <property type="match status" value="1"/>
</dbReference>
<feature type="binding site" evidence="6">
    <location>
        <position position="97"/>
    </location>
    <ligand>
        <name>(6S)-NADPHX</name>
        <dbReference type="ChEBI" id="CHEBI:64076"/>
    </ligand>
</feature>
<feature type="binding site" evidence="6">
    <location>
        <position position="148"/>
    </location>
    <ligand>
        <name>(6S)-NADPHX</name>
        <dbReference type="ChEBI" id="CHEBI:64076"/>
    </ligand>
</feature>
<dbReference type="EMBL" id="CP038810">
    <property type="protein sequence ID" value="QBZ97109.1"/>
    <property type="molecule type" value="Genomic_DNA"/>
</dbReference>